<evidence type="ECO:0000259" key="3">
    <source>
        <dbReference type="Pfam" id="PF18265"/>
    </source>
</evidence>
<dbReference type="GO" id="GO:0005737">
    <property type="term" value="C:cytoplasm"/>
    <property type="evidence" value="ECO:0007669"/>
    <property type="project" value="TreeGrafter"/>
</dbReference>
<protein>
    <recommendedName>
        <fullName evidence="3">Nas2 N-terminal domain-containing protein</fullName>
    </recommendedName>
</protein>
<accession>A0A9Q0CVA6</accession>
<dbReference type="PANTHER" id="PTHR12651:SF1">
    <property type="entry name" value="26S PROTEASOME NON-ATPASE REGULATORY SUBUNIT 9"/>
    <property type="match status" value="1"/>
</dbReference>
<dbReference type="GO" id="GO:0070682">
    <property type="term" value="P:proteasome regulatory particle assembly"/>
    <property type="evidence" value="ECO:0007669"/>
    <property type="project" value="InterPro"/>
</dbReference>
<evidence type="ECO:0000313" key="5">
    <source>
        <dbReference type="Proteomes" id="UP001151287"/>
    </source>
</evidence>
<evidence type="ECO:0000256" key="1">
    <source>
        <dbReference type="ARBA" id="ARBA00023186"/>
    </source>
</evidence>
<keyword evidence="2" id="KW-0175">Coiled coil</keyword>
<dbReference type="PANTHER" id="PTHR12651">
    <property type="entry name" value="26S PROTEASOME NON-ATPASE REGULATORY SUBUNIT 9"/>
    <property type="match status" value="1"/>
</dbReference>
<dbReference type="SUPFAM" id="SSF50156">
    <property type="entry name" value="PDZ domain-like"/>
    <property type="match status" value="1"/>
</dbReference>
<dbReference type="OrthoDB" id="72325at2759"/>
<organism evidence="4 5">
    <name type="scientific">Rhynchospora breviuscula</name>
    <dbReference type="NCBI Taxonomy" id="2022672"/>
    <lineage>
        <taxon>Eukaryota</taxon>
        <taxon>Viridiplantae</taxon>
        <taxon>Streptophyta</taxon>
        <taxon>Embryophyta</taxon>
        <taxon>Tracheophyta</taxon>
        <taxon>Spermatophyta</taxon>
        <taxon>Magnoliopsida</taxon>
        <taxon>Liliopsida</taxon>
        <taxon>Poales</taxon>
        <taxon>Cyperaceae</taxon>
        <taxon>Cyperoideae</taxon>
        <taxon>Rhynchosporeae</taxon>
        <taxon>Rhynchospora</taxon>
    </lineage>
</organism>
<dbReference type="Gene3D" id="2.30.42.10">
    <property type="match status" value="1"/>
</dbReference>
<dbReference type="InterPro" id="IPR035269">
    <property type="entry name" value="PSMD9"/>
</dbReference>
<feature type="coiled-coil region" evidence="2">
    <location>
        <begin position="3"/>
        <end position="30"/>
    </location>
</feature>
<dbReference type="GO" id="GO:0005634">
    <property type="term" value="C:nucleus"/>
    <property type="evidence" value="ECO:0007669"/>
    <property type="project" value="TreeGrafter"/>
</dbReference>
<feature type="domain" description="Nas2 N-terminal" evidence="3">
    <location>
        <begin position="11"/>
        <end position="89"/>
    </location>
</feature>
<name>A0A9Q0CVA6_9POAL</name>
<dbReference type="Pfam" id="PF18265">
    <property type="entry name" value="Nas2_N"/>
    <property type="match status" value="1"/>
</dbReference>
<proteinExistence type="predicted"/>
<comment type="caution">
    <text evidence="4">The sequence shown here is derived from an EMBL/GenBank/DDBJ whole genome shotgun (WGS) entry which is preliminary data.</text>
</comment>
<dbReference type="InterPro" id="IPR040815">
    <property type="entry name" value="Nas2_N"/>
</dbReference>
<evidence type="ECO:0000313" key="4">
    <source>
        <dbReference type="EMBL" id="KAJ1700372.1"/>
    </source>
</evidence>
<reference evidence="4" key="1">
    <citation type="journal article" date="2022" name="Cell">
        <title>Repeat-based holocentromeres influence genome architecture and karyotype evolution.</title>
        <authorList>
            <person name="Hofstatter P.G."/>
            <person name="Thangavel G."/>
            <person name="Lux T."/>
            <person name="Neumann P."/>
            <person name="Vondrak T."/>
            <person name="Novak P."/>
            <person name="Zhang M."/>
            <person name="Costa L."/>
            <person name="Castellani M."/>
            <person name="Scott A."/>
            <person name="Toegelov H."/>
            <person name="Fuchs J."/>
            <person name="Mata-Sucre Y."/>
            <person name="Dias Y."/>
            <person name="Vanzela A.L.L."/>
            <person name="Huettel B."/>
            <person name="Almeida C.C.S."/>
            <person name="Simkova H."/>
            <person name="Souza G."/>
            <person name="Pedrosa-Harand A."/>
            <person name="Macas J."/>
            <person name="Mayer K.F.X."/>
            <person name="Houben A."/>
            <person name="Marques A."/>
        </authorList>
    </citation>
    <scope>NUCLEOTIDE SEQUENCE</scope>
    <source>
        <strain evidence="4">RhyBre1mFocal</strain>
    </source>
</reference>
<gene>
    <name evidence="4" type="ORF">LUZ63_000151</name>
</gene>
<keyword evidence="1" id="KW-0143">Chaperone</keyword>
<dbReference type="AlphaFoldDB" id="A0A9Q0CVA6"/>
<dbReference type="FunFam" id="2.30.42.10:FF:000107">
    <property type="entry name" value="26S proteasome non-ATPase regulatory subunit 9"/>
    <property type="match status" value="1"/>
</dbReference>
<evidence type="ECO:0000256" key="2">
    <source>
        <dbReference type="SAM" id="Coils"/>
    </source>
</evidence>
<dbReference type="EMBL" id="JAMQYH010000001">
    <property type="protein sequence ID" value="KAJ1700372.1"/>
    <property type="molecule type" value="Genomic_DNA"/>
</dbReference>
<dbReference type="Gene3D" id="6.10.140.1710">
    <property type="match status" value="1"/>
</dbReference>
<dbReference type="Proteomes" id="UP001151287">
    <property type="component" value="Unassembled WGS sequence"/>
</dbReference>
<dbReference type="InterPro" id="IPR036034">
    <property type="entry name" value="PDZ_sf"/>
</dbReference>
<keyword evidence="5" id="KW-1185">Reference proteome</keyword>
<sequence length="206" mass="22362">MVATNLKSETKSLMDQRAALEAQINALIDTLSGPAGPGFSGNLTDSQGFPRSDIDIPTVRAQRKRLAELRNDHKDITDTIHNNIQLLHSAKLPQIPDSTNQGTSASYENHPMDVDPVVRIPFATIDEIAEDSPAAEDGLQLGDGIVKFGNVENGERLQEKLVSEAQSNQGCPVSVVVIRRGAFLDLTVTPRPWRGRGLLGCHFLFG</sequence>